<organism evidence="1 2">
    <name type="scientific">Carya illinoinensis</name>
    <name type="common">Pecan</name>
    <dbReference type="NCBI Taxonomy" id="32201"/>
    <lineage>
        <taxon>Eukaryota</taxon>
        <taxon>Viridiplantae</taxon>
        <taxon>Streptophyta</taxon>
        <taxon>Embryophyta</taxon>
        <taxon>Tracheophyta</taxon>
        <taxon>Spermatophyta</taxon>
        <taxon>Magnoliopsida</taxon>
        <taxon>eudicotyledons</taxon>
        <taxon>Gunneridae</taxon>
        <taxon>Pentapetalae</taxon>
        <taxon>rosids</taxon>
        <taxon>fabids</taxon>
        <taxon>Fagales</taxon>
        <taxon>Juglandaceae</taxon>
        <taxon>Carya</taxon>
    </lineage>
</organism>
<proteinExistence type="predicted"/>
<gene>
    <name evidence="1" type="ORF">CIPAW_08G120600</name>
</gene>
<dbReference type="EMBL" id="CM031816">
    <property type="protein sequence ID" value="KAG6645406.1"/>
    <property type="molecule type" value="Genomic_DNA"/>
</dbReference>
<comment type="caution">
    <text evidence="1">The sequence shown here is derived from an EMBL/GenBank/DDBJ whole genome shotgun (WGS) entry which is preliminary data.</text>
</comment>
<reference evidence="1" key="1">
    <citation type="submission" date="2020-12" db="EMBL/GenBank/DDBJ databases">
        <title>WGS assembly of Carya illinoinensis cv. Pawnee.</title>
        <authorList>
            <person name="Platts A."/>
            <person name="Shu S."/>
            <person name="Wright S."/>
            <person name="Barry K."/>
            <person name="Edger P."/>
            <person name="Pires J.C."/>
            <person name="Schmutz J."/>
        </authorList>
    </citation>
    <scope>NUCLEOTIDE SEQUENCE</scope>
    <source>
        <tissue evidence="1">Leaf</tissue>
    </source>
</reference>
<dbReference type="Proteomes" id="UP000811609">
    <property type="component" value="Chromosome 8"/>
</dbReference>
<sequence>MLCKLIYKGCPLQDSSVGDHGMQNAISQFNDQVLPSWVSRSYFL</sequence>
<name>A0A8T1PM95_CARIL</name>
<protein>
    <submittedName>
        <fullName evidence="1">Uncharacterized protein</fullName>
    </submittedName>
</protein>
<dbReference type="AlphaFoldDB" id="A0A8T1PM95"/>
<evidence type="ECO:0000313" key="1">
    <source>
        <dbReference type="EMBL" id="KAG6645406.1"/>
    </source>
</evidence>
<keyword evidence="2" id="KW-1185">Reference proteome</keyword>
<evidence type="ECO:0000313" key="2">
    <source>
        <dbReference type="Proteomes" id="UP000811609"/>
    </source>
</evidence>
<accession>A0A8T1PM95</accession>